<dbReference type="EMBL" id="CP044629">
    <property type="protein sequence ID" value="QFP42436.1"/>
    <property type="molecule type" value="Genomic_DNA"/>
</dbReference>
<accession>A0A5P8AR53</accession>
<name>A0A5P8AR53_9SPIR</name>
<feature type="region of interest" description="Disordered" evidence="1">
    <location>
        <begin position="28"/>
        <end position="56"/>
    </location>
</feature>
<proteinExistence type="predicted"/>
<feature type="compositionally biased region" description="Low complexity" evidence="1">
    <location>
        <begin position="46"/>
        <end position="56"/>
    </location>
</feature>
<evidence type="ECO:0000313" key="2">
    <source>
        <dbReference type="EMBL" id="QFP42436.1"/>
    </source>
</evidence>
<keyword evidence="2" id="KW-0614">Plasmid</keyword>
<gene>
    <name evidence="2" type="ORF">F9Y90_04820</name>
</gene>
<dbReference type="AlphaFoldDB" id="A0A5P8AR53"/>
<reference evidence="2" key="1">
    <citation type="submission" date="2019-10" db="EMBL/GenBank/DDBJ databases">
        <title>Whole genome sequencing of Borrelia miyamotoi strains isolated in Europe.</title>
        <authorList>
            <person name="Sprong H."/>
            <person name="Azagi T."/>
            <person name="Kuleshov K.V."/>
            <person name="Platonov A.E."/>
            <person name="Hoornstra D."/>
            <person name="Hovius J.W."/>
        </authorList>
    </citation>
    <scope>NUCLEOTIDE SEQUENCE</scope>
    <source>
        <strain evidence="2">NL-IR-2</strain>
        <plasmid evidence="2">unnamed</plasmid>
    </source>
</reference>
<feature type="compositionally biased region" description="Polar residues" evidence="1">
    <location>
        <begin position="34"/>
        <end position="45"/>
    </location>
</feature>
<sequence>MFMINFICYLILYFTLLLYCCRDNNPAVSKRDSLSSGSNSTQSVLQTNTTKKTTQQKNNTLIAEEQQNRFKTFKNAIDKISLYYIRVKKQNDNKSITWSVNYKKELESRTLAQRVATKYPDFSEWLSKNILKQKELDNAFDSAYNILERKRSIHARDKTLDQYISEAIDCSFDKACKDNKDSSKKYGSLGKYNNLTIVFFNNILKYMIVQNTNEEIFNALKKSLTNEIVDSPLYLLRNWQ</sequence>
<organism evidence="2">
    <name type="scientific">Borrelia miyamotoi</name>
    <dbReference type="NCBI Taxonomy" id="47466"/>
    <lineage>
        <taxon>Bacteria</taxon>
        <taxon>Pseudomonadati</taxon>
        <taxon>Spirochaetota</taxon>
        <taxon>Spirochaetia</taxon>
        <taxon>Spirochaetales</taxon>
        <taxon>Borreliaceae</taxon>
        <taxon>Borrelia</taxon>
    </lineage>
</organism>
<geneLocation type="plasmid" evidence="2">
    <name>unnamed</name>
</geneLocation>
<keyword evidence="2" id="KW-0449">Lipoprotein</keyword>
<protein>
    <submittedName>
        <fullName evidence="2">Mlp family lipoprotein</fullName>
    </submittedName>
</protein>
<evidence type="ECO:0000256" key="1">
    <source>
        <dbReference type="SAM" id="MobiDB-lite"/>
    </source>
</evidence>